<dbReference type="AlphaFoldDB" id="A0A2C5XXY5"/>
<feature type="compositionally biased region" description="Basic and acidic residues" evidence="1">
    <location>
        <begin position="15"/>
        <end position="29"/>
    </location>
</feature>
<sequence>MASNDYFSTTGQQPLDKEAARQPLDKEAARQPLDTRAASVEIDAHNVRACCHFGVCEYALLQQSRSEPGGESKARELEARIRAQAAVVVGDLQTLLGEVHRLASRAEQGRWRRWLLGGVGAILVPAVRHIFRRSAHAQPRAWANDTEYALHRSKSLLSRMTRSMVRLGTGPLARLSLVVFAAVYVFYNELCLRVARTLYRRVYRLCQRIQRRDLVGHDDVAVLEGWRWRVLL</sequence>
<dbReference type="Proteomes" id="UP000226192">
    <property type="component" value="Unassembled WGS sequence"/>
</dbReference>
<dbReference type="OrthoDB" id="5215647at2759"/>
<keyword evidence="2" id="KW-1133">Transmembrane helix</keyword>
<feature type="region of interest" description="Disordered" evidence="1">
    <location>
        <begin position="1"/>
        <end position="32"/>
    </location>
</feature>
<feature type="transmembrane region" description="Helical" evidence="2">
    <location>
        <begin position="114"/>
        <end position="131"/>
    </location>
</feature>
<accession>A0A2C5XXY5</accession>
<dbReference type="EMBL" id="NJET01000154">
    <property type="protein sequence ID" value="PHH60286.1"/>
    <property type="molecule type" value="Genomic_DNA"/>
</dbReference>
<feature type="compositionally biased region" description="Polar residues" evidence="1">
    <location>
        <begin position="1"/>
        <end position="13"/>
    </location>
</feature>
<keyword evidence="4" id="KW-1185">Reference proteome</keyword>
<keyword evidence="2" id="KW-0812">Transmembrane</keyword>
<protein>
    <submittedName>
        <fullName evidence="3">Uncharacterized protein</fullName>
    </submittedName>
</protein>
<evidence type="ECO:0000313" key="3">
    <source>
        <dbReference type="EMBL" id="PHH60286.1"/>
    </source>
</evidence>
<dbReference type="STRING" id="1399860.A0A2C5XXY5"/>
<proteinExistence type="predicted"/>
<evidence type="ECO:0000313" key="4">
    <source>
        <dbReference type="Proteomes" id="UP000226192"/>
    </source>
</evidence>
<gene>
    <name evidence="3" type="ORF">CDD81_1876</name>
</gene>
<evidence type="ECO:0000256" key="1">
    <source>
        <dbReference type="SAM" id="MobiDB-lite"/>
    </source>
</evidence>
<comment type="caution">
    <text evidence="3">The sequence shown here is derived from an EMBL/GenBank/DDBJ whole genome shotgun (WGS) entry which is preliminary data.</text>
</comment>
<reference evidence="3 4" key="1">
    <citation type="submission" date="2017-06" db="EMBL/GenBank/DDBJ databases">
        <title>Ant-infecting Ophiocordyceps genomes reveal a high diversity of potential behavioral manipulation genes and a possible major role for enterotoxins.</title>
        <authorList>
            <person name="De Bekker C."/>
            <person name="Evans H.C."/>
            <person name="Brachmann A."/>
            <person name="Hughes D.P."/>
        </authorList>
    </citation>
    <scope>NUCLEOTIDE SEQUENCE [LARGE SCALE GENOMIC DNA]</scope>
    <source>
        <strain evidence="3 4">Map64</strain>
    </source>
</reference>
<keyword evidence="2" id="KW-0472">Membrane</keyword>
<evidence type="ECO:0000256" key="2">
    <source>
        <dbReference type="SAM" id="Phobius"/>
    </source>
</evidence>
<feature type="transmembrane region" description="Helical" evidence="2">
    <location>
        <begin position="172"/>
        <end position="195"/>
    </location>
</feature>
<organism evidence="3 4">
    <name type="scientific">Ophiocordyceps australis</name>
    <dbReference type="NCBI Taxonomy" id="1399860"/>
    <lineage>
        <taxon>Eukaryota</taxon>
        <taxon>Fungi</taxon>
        <taxon>Dikarya</taxon>
        <taxon>Ascomycota</taxon>
        <taxon>Pezizomycotina</taxon>
        <taxon>Sordariomycetes</taxon>
        <taxon>Hypocreomycetidae</taxon>
        <taxon>Hypocreales</taxon>
        <taxon>Ophiocordycipitaceae</taxon>
        <taxon>Ophiocordyceps</taxon>
    </lineage>
</organism>
<name>A0A2C5XXY5_9HYPO</name>